<dbReference type="EMBL" id="JAPZVQ010000001">
    <property type="protein sequence ID" value="MDA1383699.1"/>
    <property type="molecule type" value="Genomic_DNA"/>
</dbReference>
<comment type="caution">
    <text evidence="2">The sequence shown here is derived from an EMBL/GenBank/DDBJ whole genome shotgun (WGS) entry which is preliminary data.</text>
</comment>
<dbReference type="Pfam" id="PF00903">
    <property type="entry name" value="Glyoxalase"/>
    <property type="match status" value="1"/>
</dbReference>
<evidence type="ECO:0000313" key="5">
    <source>
        <dbReference type="Proteomes" id="UP001183604"/>
    </source>
</evidence>
<dbReference type="Proteomes" id="UP001183604">
    <property type="component" value="Unassembled WGS sequence"/>
</dbReference>
<dbReference type="PROSITE" id="PS51819">
    <property type="entry name" value="VOC"/>
    <property type="match status" value="1"/>
</dbReference>
<dbReference type="AlphaFoldDB" id="A0A9X3ST87"/>
<organism evidence="2 4">
    <name type="scientific">Glycomyces lechevalierae</name>
    <dbReference type="NCBI Taxonomy" id="256034"/>
    <lineage>
        <taxon>Bacteria</taxon>
        <taxon>Bacillati</taxon>
        <taxon>Actinomycetota</taxon>
        <taxon>Actinomycetes</taxon>
        <taxon>Glycomycetales</taxon>
        <taxon>Glycomycetaceae</taxon>
        <taxon>Glycomyces</taxon>
    </lineage>
</organism>
<evidence type="ECO:0000313" key="3">
    <source>
        <dbReference type="EMBL" id="MDR7341310.1"/>
    </source>
</evidence>
<dbReference type="EMBL" id="JAVDYD010000001">
    <property type="protein sequence ID" value="MDR7341310.1"/>
    <property type="molecule type" value="Genomic_DNA"/>
</dbReference>
<dbReference type="Proteomes" id="UP001145799">
    <property type="component" value="Unassembled WGS sequence"/>
</dbReference>
<evidence type="ECO:0000313" key="4">
    <source>
        <dbReference type="Proteomes" id="UP001145799"/>
    </source>
</evidence>
<dbReference type="InterPro" id="IPR004360">
    <property type="entry name" value="Glyas_Fos-R_dOase_dom"/>
</dbReference>
<dbReference type="SUPFAM" id="SSF54593">
    <property type="entry name" value="Glyoxalase/Bleomycin resistance protein/Dihydroxybiphenyl dioxygenase"/>
    <property type="match status" value="1"/>
</dbReference>
<evidence type="ECO:0000259" key="1">
    <source>
        <dbReference type="PROSITE" id="PS51819"/>
    </source>
</evidence>
<dbReference type="Gene3D" id="3.30.720.120">
    <property type="match status" value="1"/>
</dbReference>
<gene>
    <name evidence="3" type="ORF">J2S69_005029</name>
    <name evidence="2" type="ORF">O2L01_01785</name>
</gene>
<proteinExistence type="predicted"/>
<protein>
    <submittedName>
        <fullName evidence="3">PhnB protein</fullName>
    </submittedName>
    <submittedName>
        <fullName evidence="2">VOC family protein</fullName>
    </submittedName>
</protein>
<dbReference type="RefSeq" id="WP_270119853.1">
    <property type="nucleotide sequence ID" value="NZ_BAAAOM010000001.1"/>
</dbReference>
<evidence type="ECO:0000313" key="2">
    <source>
        <dbReference type="EMBL" id="MDA1383699.1"/>
    </source>
</evidence>
<dbReference type="CDD" id="cd07246">
    <property type="entry name" value="VOC_like"/>
    <property type="match status" value="1"/>
</dbReference>
<name>A0A9X3ST87_9ACTN</name>
<dbReference type="InterPro" id="IPR037523">
    <property type="entry name" value="VOC_core"/>
</dbReference>
<dbReference type="InterPro" id="IPR029068">
    <property type="entry name" value="Glyas_Bleomycin-R_OHBP_Dase"/>
</dbReference>
<reference evidence="3 5" key="2">
    <citation type="submission" date="2023-07" db="EMBL/GenBank/DDBJ databases">
        <title>Sequencing the genomes of 1000 actinobacteria strains.</title>
        <authorList>
            <person name="Klenk H.-P."/>
        </authorList>
    </citation>
    <scope>NUCLEOTIDE SEQUENCE [LARGE SCALE GENOMIC DNA]</scope>
    <source>
        <strain evidence="3 5">DSM 44724</strain>
    </source>
</reference>
<dbReference type="PANTHER" id="PTHR34109">
    <property type="entry name" value="BNAUNNG04460D PROTEIN-RELATED"/>
    <property type="match status" value="1"/>
</dbReference>
<dbReference type="Gene3D" id="3.30.720.110">
    <property type="match status" value="1"/>
</dbReference>
<reference evidence="2" key="1">
    <citation type="submission" date="2022-12" db="EMBL/GenBank/DDBJ databases">
        <title>Gycomyces niveus sp.nov., a novel actinomycete isolated from soil in Shouguang.</title>
        <authorList>
            <person name="Yang X."/>
        </authorList>
    </citation>
    <scope>NUCLEOTIDE SEQUENCE</scope>
    <source>
        <strain evidence="2">DSM 44724</strain>
    </source>
</reference>
<dbReference type="PANTHER" id="PTHR34109:SF1">
    <property type="entry name" value="VOC DOMAIN-CONTAINING PROTEIN"/>
    <property type="match status" value="1"/>
</dbReference>
<feature type="domain" description="VOC" evidence="1">
    <location>
        <begin position="10"/>
        <end position="135"/>
    </location>
</feature>
<sequence>MAKVKPIPDEYPRVTPYLRIKGAADAIEFYKSVLGATERGRMAGPNGTVGHAELEIGASLIMLAEEEPDMGAYAPGHFGGSPVSIHVYVKDVDAAFAAAKASGAKTLRDVADQFFGDRVGSFEDPWGHHWTVATHVEDVPPEEMEQRAAAALRQQA</sequence>
<keyword evidence="5" id="KW-1185">Reference proteome</keyword>
<accession>A0A9X3ST87</accession>